<comment type="caution">
    <text evidence="1">The sequence shown here is derived from an EMBL/GenBank/DDBJ whole genome shotgun (WGS) entry which is preliminary data.</text>
</comment>
<dbReference type="EMBL" id="CM047737">
    <property type="protein sequence ID" value="KAJ0048211.1"/>
    <property type="molecule type" value="Genomic_DNA"/>
</dbReference>
<proteinExistence type="predicted"/>
<organism evidence="1 2">
    <name type="scientific">Pistacia integerrima</name>
    <dbReference type="NCBI Taxonomy" id="434235"/>
    <lineage>
        <taxon>Eukaryota</taxon>
        <taxon>Viridiplantae</taxon>
        <taxon>Streptophyta</taxon>
        <taxon>Embryophyta</taxon>
        <taxon>Tracheophyta</taxon>
        <taxon>Spermatophyta</taxon>
        <taxon>Magnoliopsida</taxon>
        <taxon>eudicotyledons</taxon>
        <taxon>Gunneridae</taxon>
        <taxon>Pentapetalae</taxon>
        <taxon>rosids</taxon>
        <taxon>malvids</taxon>
        <taxon>Sapindales</taxon>
        <taxon>Anacardiaceae</taxon>
        <taxon>Pistacia</taxon>
    </lineage>
</organism>
<reference evidence="2" key="1">
    <citation type="journal article" date="2023" name="G3 (Bethesda)">
        <title>Genome assembly and association tests identify interacting loci associated with vigor, precocity, and sex in interspecific pistachio rootstocks.</title>
        <authorList>
            <person name="Palmer W."/>
            <person name="Jacygrad E."/>
            <person name="Sagayaradj S."/>
            <person name="Cavanaugh K."/>
            <person name="Han R."/>
            <person name="Bertier L."/>
            <person name="Beede B."/>
            <person name="Kafkas S."/>
            <person name="Golino D."/>
            <person name="Preece J."/>
            <person name="Michelmore R."/>
        </authorList>
    </citation>
    <scope>NUCLEOTIDE SEQUENCE [LARGE SCALE GENOMIC DNA]</scope>
</reference>
<keyword evidence="2" id="KW-1185">Reference proteome</keyword>
<evidence type="ECO:0000313" key="1">
    <source>
        <dbReference type="EMBL" id="KAJ0048211.1"/>
    </source>
</evidence>
<protein>
    <submittedName>
        <fullName evidence="1">Uncharacterized protein</fullName>
    </submittedName>
</protein>
<evidence type="ECO:0000313" key="2">
    <source>
        <dbReference type="Proteomes" id="UP001163603"/>
    </source>
</evidence>
<sequence length="828" mass="92725">MEDEGGERSSFITGLIENRAKEVGVAAFDLRSATLHLSQYIETSSSYQNTKTLLHFYDPMVIIVSPNKLAPDGMVGVSELVDRFYASVRKVVMARGCFDDTKGAVLVKSLAAKEPSALGLDTYYKQYYLCLAAAAATIKWIEAEKGVIVTNHSLLVTFNGSFDHMNIDATSVQNLEIVEPLHFALWGTSNKKRSLFHMLKTTKTIGGTRLLRANLLQPLKDIETINTRLDCLDELMSNEQLFFGLSQVLRKFPKETENLYTLSDRVLCHFCFKQKKVTSKITDVVNARTSQILISSIILLKTALDALPLLTKVLKDAKSFLLANIYKSVCENEKYSSIRKRCVATHDPADGLYVSLSAYVLKIGEVIDEDVLHARVPFVARTQQCFAVKAGIDGLLDIARRSFCDTSEGFSTSYVVQLCSLSFAIHNLGNKYREELKLPNLKLPFNNRQGFYFSIPQKDIQGKLPSKCIQVVKHGNNIHCSTLELASVSSIIIEQIPFPYSALVDSIREDVSVLTLLAEVLCLLDMIVNSFAHTISTKPVDRYTRPKFTENGPIAIDSGRHPILESIHNDFVANNIFVTEASNMLIVMGPNMSGKSTYLQQICLIIILAQIGCYVPANFSTIRVVDRIFTRMGTVDNLESNSSTFMTEMKETAFIMQNVSQRSLIVMDELGRATSSSDGFAIAWSCCEHLLSLKAYTIFATHMENLSELTTIYPNVKIVHFYVDIRNSRLDFKFQLTDGQRHVAHYGLLLAEVAGLPSSVVETAKSITARITAKEVQRMEVNCTQYTQLQMAYHVAQRLLCLKYSGQDEDSIRQALQNLKESYIDRRL</sequence>
<name>A0ACC0Z9G9_9ROSI</name>
<dbReference type="Proteomes" id="UP001163603">
    <property type="component" value="Chromosome 2"/>
</dbReference>
<accession>A0ACC0Z9G9</accession>
<gene>
    <name evidence="1" type="ORF">Pint_15843</name>
</gene>